<dbReference type="InterPro" id="IPR050613">
    <property type="entry name" value="Sec_Metabolite_Reg"/>
</dbReference>
<dbReference type="EMBL" id="JAAOAS010000154">
    <property type="protein sequence ID" value="KAF5589456.1"/>
    <property type="molecule type" value="Genomic_DNA"/>
</dbReference>
<dbReference type="GO" id="GO:0005634">
    <property type="term" value="C:nucleus"/>
    <property type="evidence" value="ECO:0007669"/>
    <property type="project" value="UniProtKB-SubCell"/>
</dbReference>
<dbReference type="AlphaFoldDB" id="A0A8H5LEX4"/>
<protein>
    <submittedName>
        <fullName evidence="3">Fungal transcriptional regulatory</fullName>
    </submittedName>
</protein>
<keyword evidence="4" id="KW-1185">Reference proteome</keyword>
<dbReference type="OrthoDB" id="4898680at2759"/>
<accession>A0A8H5LEX4</accession>
<evidence type="ECO:0000313" key="4">
    <source>
        <dbReference type="Proteomes" id="UP000546213"/>
    </source>
</evidence>
<evidence type="ECO:0000313" key="3">
    <source>
        <dbReference type="EMBL" id="KAF5589456.1"/>
    </source>
</evidence>
<comment type="caution">
    <text evidence="3">The sequence shown here is derived from an EMBL/GenBank/DDBJ whole genome shotgun (WGS) entry which is preliminary data.</text>
</comment>
<comment type="subcellular location">
    <subcellularLocation>
        <location evidence="1">Nucleus</location>
    </subcellularLocation>
</comment>
<gene>
    <name evidence="3" type="ORF">FPCIR_6762</name>
</gene>
<dbReference type="PANTHER" id="PTHR31001:SF40">
    <property type="entry name" value="ZN(II)2CYS6 TRANSCRIPTION FACTOR (EUROFUNG)"/>
    <property type="match status" value="1"/>
</dbReference>
<sequence>MEIIDYFGMTADEQVYLLSGLKNSTASDEALGDLVSPDESIEGMVIGPHKYPNPGWLGTFSHQTMFDHVPIREHDTPSSNASEGTSLIRPSEAVATMTNLSHGAKLVEQMHRLLSLPSCYSIIRQWSAQDTNLALAGGFVDQCADTVRSLLPENPEAPVDNLETAKLLFTNTNRQLTTTASAATLEDYASQFCQKNARWETLGLFCTAVSRAAIDVINAQGSSKANMTCRGLSRLAMQFSDAFLEIAVSLDCLNDLQLLLQYENFILHSMVDGDQSYNSWKRLGDVIGALFALGYHQQPDVEPAVSTFPFIVDLRRAIFARVYSADKNVSIFLGRPPRISRKYCRFYLPGHPIEMTGSSVFQIPQWSQNVVYTYHFETQWTMLCAVLKEDILDLSNSKHGTDNGQRAKDIQQLAEALWQALPNKFKLQGPLKHSDQSPVITDFLVSARLNYLHISFLLRLVLTRGKAQLDPALVVVSSEMFEIVVEAIVLRGRLLNSGTSLVWKVAYYGLAAAGALCLWLLNESPETRNSGISRSKVLQHLSVLVAEIEVGSLVEAEDANYKLLMSASHTISNLLDQLLHGTIEAQKRDGDTFEPPLLADMRNQPEWSPWDNAALQEFETDFWLNLAGHPSLTGAESPIDNAPREL</sequence>
<dbReference type="CDD" id="cd12148">
    <property type="entry name" value="fungal_TF_MHR"/>
    <property type="match status" value="1"/>
</dbReference>
<reference evidence="3 4" key="1">
    <citation type="submission" date="2020-05" db="EMBL/GenBank/DDBJ databases">
        <title>Identification and distribution of gene clusters putatively required for synthesis of sphingolipid metabolism inhibitors in phylogenetically diverse species of the filamentous fungus Fusarium.</title>
        <authorList>
            <person name="Kim H.-S."/>
            <person name="Busman M."/>
            <person name="Brown D.W."/>
            <person name="Divon H."/>
            <person name="Uhlig S."/>
            <person name="Proctor R.H."/>
        </authorList>
    </citation>
    <scope>NUCLEOTIDE SEQUENCE [LARGE SCALE GENOMIC DNA]</scope>
    <source>
        <strain evidence="3 4">NRRL 36939</strain>
    </source>
</reference>
<name>A0A8H5LEX4_9HYPO</name>
<organism evidence="3 4">
    <name type="scientific">Fusarium pseudocircinatum</name>
    <dbReference type="NCBI Taxonomy" id="56676"/>
    <lineage>
        <taxon>Eukaryota</taxon>
        <taxon>Fungi</taxon>
        <taxon>Dikarya</taxon>
        <taxon>Ascomycota</taxon>
        <taxon>Pezizomycotina</taxon>
        <taxon>Sordariomycetes</taxon>
        <taxon>Hypocreomycetidae</taxon>
        <taxon>Hypocreales</taxon>
        <taxon>Nectriaceae</taxon>
        <taxon>Fusarium</taxon>
        <taxon>Fusarium fujikuroi species complex</taxon>
    </lineage>
</organism>
<dbReference type="Proteomes" id="UP000546213">
    <property type="component" value="Unassembled WGS sequence"/>
</dbReference>
<dbReference type="PANTHER" id="PTHR31001">
    <property type="entry name" value="UNCHARACTERIZED TRANSCRIPTIONAL REGULATORY PROTEIN"/>
    <property type="match status" value="1"/>
</dbReference>
<keyword evidence="2" id="KW-0539">Nucleus</keyword>
<evidence type="ECO:0000256" key="1">
    <source>
        <dbReference type="ARBA" id="ARBA00004123"/>
    </source>
</evidence>
<evidence type="ECO:0000256" key="2">
    <source>
        <dbReference type="ARBA" id="ARBA00023242"/>
    </source>
</evidence>
<proteinExistence type="predicted"/>